<keyword evidence="3" id="KW-1185">Reference proteome</keyword>
<gene>
    <name evidence="2" type="ORF">B0A49_07987</name>
</gene>
<evidence type="ECO:0000256" key="1">
    <source>
        <dbReference type="ARBA" id="ARBA00006298"/>
    </source>
</evidence>
<dbReference type="PANTHER" id="PTHR22767">
    <property type="entry name" value="N-TERMINAL ACETYLTRANSFERASE-RELATED"/>
    <property type="match status" value="1"/>
</dbReference>
<evidence type="ECO:0000313" key="2">
    <source>
        <dbReference type="EMBL" id="TKA64720.1"/>
    </source>
</evidence>
<proteinExistence type="inferred from homology"/>
<dbReference type="STRING" id="331657.A0A4U0WNC1"/>
<dbReference type="Proteomes" id="UP000308768">
    <property type="component" value="Unassembled WGS sequence"/>
</dbReference>
<dbReference type="InterPro" id="IPR011990">
    <property type="entry name" value="TPR-like_helical_dom_sf"/>
</dbReference>
<sequence length="1008" mass="113857">MTSKSNWKVNDLEEYIRSGKFKEGLGRCDTWLKKDPKNSGLLLCKATLLTQLGRMSESLKIYNDLCRRQPPITDVEQIKQIQHCVVDAKRVAGESLSSGEDIDYLWQTAIKTKKDGRTLCEEWFKICAITETWQDAQKALILLRKYAPKDPQYLATYIAVSQLLAEIHPSPTSRKMCGDLAYKFIMLLVNKTPKDPKATKSDMFIHSMEELRLLIRIYRKQDRCKELLAILESPHIGITSNIARHGWEFVQTKLQLLEEEEMWTELLDSCRTLLQEGDTRIERHKVGDVLPLHHEGDDWAVWKRLVLSTTKLNSADSTEMTRRFIDGWISAHPRSRNASMASLHLLEKGTTRPLHCQRTQEKGHPNMVVPKLESHPSSQMRPVKPLANGEQFSYSSSAASVPSKTPEASAQTATSLLDACMQHSSRFCKTPSCFEDLRNFVETLEREAQNAFRRHASSLGSEWQPSSASDESVYSQWLTVEMNSLKFDYLLCISGAQLDSKAVVEGFVSNCIGLYSMTISACATESVTDASSGGEACLLAVMGLAKLHHFRADEQDGSNKYLLQAAYLLEHLLERAEHSYQAKLILVHIYLSLGLGSLAMRWYHRLGLKEIQHDTLSHVLYTRISSSHPFPVSRVDRSYLGDDETDPYVGMGKALRFHDGSSMKIVTIQSQVLENNNYDQLYELRDLKVALEHSFTKRLMGEERRRIARLRGLVYEDAEHKAASDVSLNPPTLLRDSRDFTSTISFEPSGSPRFEETISGMGKPSRPTKLSSTQTYWLTMVSTMNSIYKCLLQHKPVPDLILTRMSEEPIPPQRGELMDCETNAKVAWAHVGAAVTCMFGVNADRNIEHPMQRMQEWLDQQERHYSPARRKVSGTLPGGESLHSLFLTLDVLKTYAKFCEVATARSKEKSQKMSEKTVKVQTTGLSTGIEKLHAAVQSHASAWLNALTDERERPWMELVCSGAVGEALERLVGLKELTQFAVRINESARDAVEGVLHVRLTDGRKSGR</sequence>
<dbReference type="InterPro" id="IPR019183">
    <property type="entry name" value="NAA25_NatB_aux_su"/>
</dbReference>
<dbReference type="GO" id="GO:0031416">
    <property type="term" value="C:NatB complex"/>
    <property type="evidence" value="ECO:0007669"/>
    <property type="project" value="TreeGrafter"/>
</dbReference>
<comment type="similarity">
    <text evidence="1">Belongs to the MDM20/NAA25 family.</text>
</comment>
<dbReference type="PANTHER" id="PTHR22767:SF3">
    <property type="entry name" value="N-ALPHA-ACETYLTRANSFERASE 25, NATB AUXILIARY SUBUNIT"/>
    <property type="match status" value="1"/>
</dbReference>
<dbReference type="Pfam" id="PF09797">
    <property type="entry name" value="NatB_MDM20"/>
    <property type="match status" value="1"/>
</dbReference>
<dbReference type="AlphaFoldDB" id="A0A4U0WNC1"/>
<dbReference type="Gene3D" id="1.25.40.10">
    <property type="entry name" value="Tetratricopeptide repeat domain"/>
    <property type="match status" value="1"/>
</dbReference>
<protein>
    <submittedName>
        <fullName evidence="2">Uncharacterized protein</fullName>
    </submittedName>
</protein>
<accession>A0A4U0WNC1</accession>
<evidence type="ECO:0000313" key="3">
    <source>
        <dbReference type="Proteomes" id="UP000308768"/>
    </source>
</evidence>
<dbReference type="SUPFAM" id="SSF48452">
    <property type="entry name" value="TPR-like"/>
    <property type="match status" value="1"/>
</dbReference>
<reference evidence="2 3" key="1">
    <citation type="submission" date="2017-03" db="EMBL/GenBank/DDBJ databases">
        <title>Genomes of endolithic fungi from Antarctica.</title>
        <authorList>
            <person name="Coleine C."/>
            <person name="Masonjones S."/>
            <person name="Stajich J.E."/>
        </authorList>
    </citation>
    <scope>NUCLEOTIDE SEQUENCE [LARGE SCALE GENOMIC DNA]</scope>
    <source>
        <strain evidence="2 3">CCFEE 5187</strain>
    </source>
</reference>
<dbReference type="EMBL" id="NAJN01001227">
    <property type="protein sequence ID" value="TKA64720.1"/>
    <property type="molecule type" value="Genomic_DNA"/>
</dbReference>
<organism evidence="2 3">
    <name type="scientific">Cryomyces minteri</name>
    <dbReference type="NCBI Taxonomy" id="331657"/>
    <lineage>
        <taxon>Eukaryota</taxon>
        <taxon>Fungi</taxon>
        <taxon>Dikarya</taxon>
        <taxon>Ascomycota</taxon>
        <taxon>Pezizomycotina</taxon>
        <taxon>Dothideomycetes</taxon>
        <taxon>Dothideomycetes incertae sedis</taxon>
        <taxon>Cryomyces</taxon>
    </lineage>
</organism>
<name>A0A4U0WNC1_9PEZI</name>
<comment type="caution">
    <text evidence="2">The sequence shown here is derived from an EMBL/GenBank/DDBJ whole genome shotgun (WGS) entry which is preliminary data.</text>
</comment>
<dbReference type="OrthoDB" id="5296at2759"/>